<dbReference type="InterPro" id="IPR025662">
    <property type="entry name" value="Sigma_54_int_dom_ATP-bd_1"/>
</dbReference>
<dbReference type="InterPro" id="IPR002078">
    <property type="entry name" value="Sigma_54_int"/>
</dbReference>
<keyword evidence="3" id="KW-0805">Transcription regulation</keyword>
<dbReference type="AlphaFoldDB" id="A0A6N2V5E8"/>
<keyword evidence="2" id="KW-0067">ATP-binding</keyword>
<evidence type="ECO:0000313" key="5">
    <source>
        <dbReference type="EMBL" id="VYT22246.1"/>
    </source>
</evidence>
<dbReference type="SUPFAM" id="SSF46689">
    <property type="entry name" value="Homeodomain-like"/>
    <property type="match status" value="1"/>
</dbReference>
<evidence type="ECO:0000256" key="2">
    <source>
        <dbReference type="ARBA" id="ARBA00022840"/>
    </source>
</evidence>
<reference evidence="5" key="1">
    <citation type="submission" date="2019-11" db="EMBL/GenBank/DDBJ databases">
        <authorList>
            <person name="Feng L."/>
        </authorList>
    </citation>
    <scope>NUCLEOTIDE SEQUENCE</scope>
    <source>
        <strain evidence="5">AcaccaeLFYP115</strain>
    </source>
</reference>
<dbReference type="InterPro" id="IPR009057">
    <property type="entry name" value="Homeodomain-like_sf"/>
</dbReference>
<dbReference type="Pfam" id="PF06506">
    <property type="entry name" value="PrpR_N"/>
    <property type="match status" value="1"/>
</dbReference>
<dbReference type="PROSITE" id="PS00675">
    <property type="entry name" value="SIGMA54_INTERACT_1"/>
    <property type="match status" value="1"/>
</dbReference>
<dbReference type="InterPro" id="IPR027417">
    <property type="entry name" value="P-loop_NTPase"/>
</dbReference>
<evidence type="ECO:0000256" key="4">
    <source>
        <dbReference type="ARBA" id="ARBA00023163"/>
    </source>
</evidence>
<accession>A0A6N2V5E8</accession>
<dbReference type="PRINTS" id="PR01590">
    <property type="entry name" value="HTHFIS"/>
</dbReference>
<dbReference type="EMBL" id="CACRSQ010000007">
    <property type="protein sequence ID" value="VYT22246.1"/>
    <property type="molecule type" value="Genomic_DNA"/>
</dbReference>
<dbReference type="InterPro" id="IPR010524">
    <property type="entry name" value="Sig_transdc_resp-reg_PrpR_N"/>
</dbReference>
<dbReference type="InterPro" id="IPR058031">
    <property type="entry name" value="AAA_lid_NorR"/>
</dbReference>
<dbReference type="Gene3D" id="1.10.8.60">
    <property type="match status" value="1"/>
</dbReference>
<dbReference type="Gene3D" id="3.40.50.2300">
    <property type="match status" value="1"/>
</dbReference>
<organism evidence="5">
    <name type="scientific">Anaerostipes caccae</name>
    <dbReference type="NCBI Taxonomy" id="105841"/>
    <lineage>
        <taxon>Bacteria</taxon>
        <taxon>Bacillati</taxon>
        <taxon>Bacillota</taxon>
        <taxon>Clostridia</taxon>
        <taxon>Lachnospirales</taxon>
        <taxon>Lachnospiraceae</taxon>
        <taxon>Anaerostipes</taxon>
    </lineage>
</organism>
<evidence type="ECO:0000256" key="1">
    <source>
        <dbReference type="ARBA" id="ARBA00022741"/>
    </source>
</evidence>
<dbReference type="GO" id="GO:0043565">
    <property type="term" value="F:sequence-specific DNA binding"/>
    <property type="evidence" value="ECO:0007669"/>
    <property type="project" value="InterPro"/>
</dbReference>
<evidence type="ECO:0000256" key="3">
    <source>
        <dbReference type="ARBA" id="ARBA00023015"/>
    </source>
</evidence>
<dbReference type="SUPFAM" id="SSF52540">
    <property type="entry name" value="P-loop containing nucleoside triphosphate hydrolases"/>
    <property type="match status" value="1"/>
</dbReference>
<dbReference type="PANTHER" id="PTHR32071">
    <property type="entry name" value="TRANSCRIPTIONAL REGULATORY PROTEIN"/>
    <property type="match status" value="1"/>
</dbReference>
<gene>
    <name evidence="5" type="primary">zraR</name>
    <name evidence="5" type="ORF">ACLFYP115_02122</name>
</gene>
<keyword evidence="1" id="KW-0547">Nucleotide-binding</keyword>
<dbReference type="RefSeq" id="WP_006567920.1">
    <property type="nucleotide sequence ID" value="NZ_BAABZP010000001.1"/>
</dbReference>
<dbReference type="Gene3D" id="3.40.50.10660">
    <property type="entry name" value="PrpR receptor domain-like"/>
    <property type="match status" value="1"/>
</dbReference>
<sequence>MQKTKILAVAPYEGMADAISAIAQTRDDIRMTVQTGDLDNGKKIALELAHNNYDVIISRGGTAELIRSNVELPVIDIPISVYDVLRTIKLVESYSGKFIIAGFSSITNCAKVLCDLLQYDIDIVTFTNESDALPAIRKAQQNGCTLALCDMTGLNAARKLGMNSILLSSGSESITSAIDEAVKLVASSAHVHKQKDLFQALLTNEDREFLIFNPAGALWFSSLPNNDSNTVLMNLVQTYLRAFLKVSGQTVTRQIRDKIFILTNRHLFYEDQKYTAITIQQKHAVFSEEDSVITIYNHLDSNSEDFADEYNGSHQVGRTADIIEAYAKSTQPVLIIGESGTGKDKVAKLLYSNSSGNSSPLYIINCELMGERKWNALINNSDSPFANVNTNIYIKNPGALSKNQLDKLFSYIDNSELARRNRLIFSLILNSSEKDQTEICRNYLENKLSCMTLKLLPLRDRIQDLSSIATLYIHRMNVATGKQIIGFEAEAMDLMTAFSWPNNLDQLHHIIKELVVITRTPYITYENVKEILDNEPSADPSADISGLDLTGTLNEINDQIIHMVLTEEAGNKERAAKRLGISRSTLWRMLKK</sequence>
<dbReference type="GO" id="GO:0006355">
    <property type="term" value="P:regulation of DNA-templated transcription"/>
    <property type="evidence" value="ECO:0007669"/>
    <property type="project" value="InterPro"/>
</dbReference>
<dbReference type="Gene3D" id="1.10.10.60">
    <property type="entry name" value="Homeodomain-like"/>
    <property type="match status" value="1"/>
</dbReference>
<keyword evidence="4" id="KW-0804">Transcription</keyword>
<name>A0A6N2V5E8_9FIRM</name>
<dbReference type="GO" id="GO:0005524">
    <property type="term" value="F:ATP binding"/>
    <property type="evidence" value="ECO:0007669"/>
    <property type="project" value="UniProtKB-KW"/>
</dbReference>
<dbReference type="Pfam" id="PF14532">
    <property type="entry name" value="Sigma54_activ_2"/>
    <property type="match status" value="1"/>
</dbReference>
<dbReference type="PROSITE" id="PS50045">
    <property type="entry name" value="SIGMA54_INTERACT_4"/>
    <property type="match status" value="1"/>
</dbReference>
<proteinExistence type="predicted"/>
<dbReference type="Pfam" id="PF25601">
    <property type="entry name" value="AAA_lid_14"/>
    <property type="match status" value="1"/>
</dbReference>
<dbReference type="InterPro" id="IPR002197">
    <property type="entry name" value="HTH_Fis"/>
</dbReference>
<dbReference type="Pfam" id="PF02954">
    <property type="entry name" value="HTH_8"/>
    <property type="match status" value="1"/>
</dbReference>
<dbReference type="SUPFAM" id="SSF159800">
    <property type="entry name" value="PrpR receptor domain-like"/>
    <property type="match status" value="1"/>
</dbReference>
<dbReference type="Gene3D" id="3.40.50.300">
    <property type="entry name" value="P-loop containing nucleotide triphosphate hydrolases"/>
    <property type="match status" value="1"/>
</dbReference>
<dbReference type="GO" id="GO:0000156">
    <property type="term" value="F:phosphorelay response regulator activity"/>
    <property type="evidence" value="ECO:0007669"/>
    <property type="project" value="InterPro"/>
</dbReference>
<protein>
    <submittedName>
        <fullName evidence="5">Transcriptional regulatory protein ZraR</fullName>
    </submittedName>
</protein>